<sequence length="393" mass="41111">MSTGGDHIYLDYNASAPLRPAVRDLMVEVLARAGNASSVHGAGRSARGHIETAREQVGALAGVPARNVMFTSGGTEANVTGLSPAWLFEGNPLHLDRVFVSATEHPSVLSGGRFDKKMVEQIPVAPDGVVDVDFLEERTKAALSEGERVLVSVMAANSETGVINPVAEIGRRIADTGAVYHVDAVQAAGRMPLDVSRWKADAVSLSAHKLGGPQGAGALVLGAEDMRPVALLTGGAQENRRRAGTENVAAIAGFGKAAELIAASAEEWAEISRLRAFMEEGLRHIWADTVVFGIGAERLCNTTCFAVPGVTSEMALIGLDLDGIAISSGSACSSGKVSVSHVLTAMGVEEDVARCALRASIGWATKRQDIERFLEVWEKVSGRIRPGKAGAAA</sequence>
<dbReference type="Proteomes" id="UP000433101">
    <property type="component" value="Unassembled WGS sequence"/>
</dbReference>
<dbReference type="GO" id="GO:0051536">
    <property type="term" value="F:iron-sulfur cluster binding"/>
    <property type="evidence" value="ECO:0007669"/>
    <property type="project" value="UniProtKB-KW"/>
</dbReference>
<evidence type="ECO:0000256" key="10">
    <source>
        <dbReference type="ARBA" id="ARBA00050776"/>
    </source>
</evidence>
<evidence type="ECO:0000313" key="12">
    <source>
        <dbReference type="EMBL" id="MXN64538.1"/>
    </source>
</evidence>
<evidence type="ECO:0000256" key="5">
    <source>
        <dbReference type="ARBA" id="ARBA00022679"/>
    </source>
</evidence>
<gene>
    <name evidence="12" type="ORF">GR183_06445</name>
</gene>
<dbReference type="Gene3D" id="3.90.1150.10">
    <property type="entry name" value="Aspartate Aminotransferase, domain 1"/>
    <property type="match status" value="1"/>
</dbReference>
<dbReference type="PANTHER" id="PTHR11601">
    <property type="entry name" value="CYSTEINE DESULFURYLASE FAMILY MEMBER"/>
    <property type="match status" value="1"/>
</dbReference>
<dbReference type="Gene3D" id="1.10.260.50">
    <property type="match status" value="1"/>
</dbReference>
<evidence type="ECO:0000256" key="1">
    <source>
        <dbReference type="ARBA" id="ARBA00001933"/>
    </source>
</evidence>
<evidence type="ECO:0000259" key="11">
    <source>
        <dbReference type="Pfam" id="PF00266"/>
    </source>
</evidence>
<comment type="function">
    <text evidence="2">Catalyzes the removal of elemental sulfur atoms from cysteine to produce alanine. Seems to participate in the biosynthesis of the nitrogenase metalloclusters by providing the inorganic sulfur required for the Fe-S core formation.</text>
</comment>
<feature type="domain" description="Aminotransferase class V" evidence="11">
    <location>
        <begin position="8"/>
        <end position="373"/>
    </location>
</feature>
<evidence type="ECO:0000256" key="2">
    <source>
        <dbReference type="ARBA" id="ARBA00003120"/>
    </source>
</evidence>
<keyword evidence="9" id="KW-0411">Iron-sulfur</keyword>
<dbReference type="Pfam" id="PF00266">
    <property type="entry name" value="Aminotran_5"/>
    <property type="match status" value="1"/>
</dbReference>
<comment type="caution">
    <text evidence="12">The sequence shown here is derived from an EMBL/GenBank/DDBJ whole genome shotgun (WGS) entry which is preliminary data.</text>
</comment>
<evidence type="ECO:0000256" key="9">
    <source>
        <dbReference type="ARBA" id="ARBA00023014"/>
    </source>
</evidence>
<dbReference type="InterPro" id="IPR015424">
    <property type="entry name" value="PyrdxlP-dep_Trfase"/>
</dbReference>
<dbReference type="RefSeq" id="WP_160774876.1">
    <property type="nucleotide sequence ID" value="NZ_WUMV01000002.1"/>
</dbReference>
<comment type="cofactor">
    <cofactor evidence="1">
        <name>pyridoxal 5'-phosphate</name>
        <dbReference type="ChEBI" id="CHEBI:597326"/>
    </cofactor>
</comment>
<comment type="catalytic activity">
    <reaction evidence="10">
        <text>(sulfur carrier)-H + L-cysteine = (sulfur carrier)-SH + L-alanine</text>
        <dbReference type="Rhea" id="RHEA:43892"/>
        <dbReference type="Rhea" id="RHEA-COMP:14737"/>
        <dbReference type="Rhea" id="RHEA-COMP:14739"/>
        <dbReference type="ChEBI" id="CHEBI:29917"/>
        <dbReference type="ChEBI" id="CHEBI:35235"/>
        <dbReference type="ChEBI" id="CHEBI:57972"/>
        <dbReference type="ChEBI" id="CHEBI:64428"/>
        <dbReference type="EC" id="2.8.1.7"/>
    </reaction>
</comment>
<dbReference type="InterPro" id="IPR015422">
    <property type="entry name" value="PyrdxlP-dep_Trfase_small"/>
</dbReference>
<evidence type="ECO:0000256" key="7">
    <source>
        <dbReference type="ARBA" id="ARBA00022898"/>
    </source>
</evidence>
<dbReference type="InterPro" id="IPR015421">
    <property type="entry name" value="PyrdxlP-dep_Trfase_major"/>
</dbReference>
<accession>A0A7X3LSZ6</accession>
<evidence type="ECO:0000256" key="8">
    <source>
        <dbReference type="ARBA" id="ARBA00023004"/>
    </source>
</evidence>
<dbReference type="Gene3D" id="3.40.640.10">
    <property type="entry name" value="Type I PLP-dependent aspartate aminotransferase-like (Major domain)"/>
    <property type="match status" value="1"/>
</dbReference>
<evidence type="ECO:0000256" key="3">
    <source>
        <dbReference type="ARBA" id="ARBA00006490"/>
    </source>
</evidence>
<dbReference type="GO" id="GO:0008483">
    <property type="term" value="F:transaminase activity"/>
    <property type="evidence" value="ECO:0007669"/>
    <property type="project" value="UniProtKB-KW"/>
</dbReference>
<keyword evidence="6" id="KW-0479">Metal-binding</keyword>
<keyword evidence="7" id="KW-0663">Pyridoxal phosphate</keyword>
<dbReference type="GO" id="GO:0046872">
    <property type="term" value="F:metal ion binding"/>
    <property type="evidence" value="ECO:0007669"/>
    <property type="project" value="UniProtKB-KW"/>
</dbReference>
<reference evidence="12 13" key="1">
    <citation type="submission" date="2019-12" db="EMBL/GenBank/DDBJ databases">
        <authorList>
            <person name="Li M."/>
        </authorList>
    </citation>
    <scope>NUCLEOTIDE SEQUENCE [LARGE SCALE GENOMIC DNA]</scope>
    <source>
        <strain evidence="12 13">GBMRC 2046</strain>
    </source>
</reference>
<dbReference type="EMBL" id="WUMV01000002">
    <property type="protein sequence ID" value="MXN64538.1"/>
    <property type="molecule type" value="Genomic_DNA"/>
</dbReference>
<keyword evidence="13" id="KW-1185">Reference proteome</keyword>
<evidence type="ECO:0000256" key="6">
    <source>
        <dbReference type="ARBA" id="ARBA00022723"/>
    </source>
</evidence>
<organism evidence="12 13">
    <name type="scientific">Stappia sediminis</name>
    <dbReference type="NCBI Taxonomy" id="2692190"/>
    <lineage>
        <taxon>Bacteria</taxon>
        <taxon>Pseudomonadati</taxon>
        <taxon>Pseudomonadota</taxon>
        <taxon>Alphaproteobacteria</taxon>
        <taxon>Hyphomicrobiales</taxon>
        <taxon>Stappiaceae</taxon>
        <taxon>Stappia</taxon>
    </lineage>
</organism>
<dbReference type="GO" id="GO:0031071">
    <property type="term" value="F:cysteine desulfurase activity"/>
    <property type="evidence" value="ECO:0007669"/>
    <property type="project" value="UniProtKB-EC"/>
</dbReference>
<dbReference type="SUPFAM" id="SSF53383">
    <property type="entry name" value="PLP-dependent transferases"/>
    <property type="match status" value="1"/>
</dbReference>
<dbReference type="PIRSF" id="PIRSF005572">
    <property type="entry name" value="NifS"/>
    <property type="match status" value="1"/>
</dbReference>
<dbReference type="InterPro" id="IPR016454">
    <property type="entry name" value="Cysteine_dSase"/>
</dbReference>
<keyword evidence="12" id="KW-0032">Aminotransferase</keyword>
<keyword evidence="5 12" id="KW-0808">Transferase</keyword>
<proteinExistence type="inferred from homology"/>
<protein>
    <recommendedName>
        <fullName evidence="4">Cysteine desulfurase</fullName>
    </recommendedName>
</protein>
<dbReference type="AlphaFoldDB" id="A0A7X3LSZ6"/>
<dbReference type="PANTHER" id="PTHR11601:SF34">
    <property type="entry name" value="CYSTEINE DESULFURASE"/>
    <property type="match status" value="1"/>
</dbReference>
<evidence type="ECO:0000256" key="4">
    <source>
        <dbReference type="ARBA" id="ARBA00013558"/>
    </source>
</evidence>
<keyword evidence="8" id="KW-0408">Iron</keyword>
<evidence type="ECO:0000313" key="13">
    <source>
        <dbReference type="Proteomes" id="UP000433101"/>
    </source>
</evidence>
<comment type="similarity">
    <text evidence="3">Belongs to the class-V pyridoxal-phosphate-dependent aminotransferase family. NifS/IscS subfamily.</text>
</comment>
<name>A0A7X3LSZ6_9HYPH</name>
<dbReference type="InterPro" id="IPR000192">
    <property type="entry name" value="Aminotrans_V_dom"/>
</dbReference>